<organism evidence="3 4">
    <name type="scientific">Boseongicola aestuarii</name>
    <dbReference type="NCBI Taxonomy" id="1470561"/>
    <lineage>
        <taxon>Bacteria</taxon>
        <taxon>Pseudomonadati</taxon>
        <taxon>Pseudomonadota</taxon>
        <taxon>Alphaproteobacteria</taxon>
        <taxon>Rhodobacterales</taxon>
        <taxon>Paracoccaceae</taxon>
        <taxon>Boseongicola</taxon>
    </lineage>
</organism>
<evidence type="ECO:0000256" key="1">
    <source>
        <dbReference type="SAM" id="SignalP"/>
    </source>
</evidence>
<proteinExistence type="predicted"/>
<sequence length="256" mass="28177">MVRRFLILFGLLCAQAASADAEDCLQAPYKGKAAPAALVEVVRDVETVLAPFAEFRTAWAEAGPEVCLSGDLHDERGFFDPGRNRIVLDASLSRGLMGAVLIHELRHVEQFQRGTCPSIQLDMAEYARATFALEADANVSSVVVAWQARRSGEPAFWDGLRDWGMSGDIADRFEEVMERTGDVSLAAAAAFDQWYDSDVRRERYYVASCSAFLDEQDRTHALSSYGVLPPDYLAGLCRLPDGRAYDCAEGNLAPVR</sequence>
<evidence type="ECO:0000313" key="4">
    <source>
        <dbReference type="Proteomes" id="UP000201838"/>
    </source>
</evidence>
<name>A0A238IWJ3_9RHOB</name>
<dbReference type="InterPro" id="IPR046709">
    <property type="entry name" value="DUF6782"/>
</dbReference>
<keyword evidence="4" id="KW-1185">Reference proteome</keyword>
<dbReference type="EMBL" id="FXXQ01000001">
    <property type="protein sequence ID" value="SMX22401.1"/>
    <property type="molecule type" value="Genomic_DNA"/>
</dbReference>
<dbReference type="Proteomes" id="UP000201838">
    <property type="component" value="Unassembled WGS sequence"/>
</dbReference>
<evidence type="ECO:0000313" key="3">
    <source>
        <dbReference type="EMBL" id="SMX22401.1"/>
    </source>
</evidence>
<reference evidence="3 4" key="1">
    <citation type="submission" date="2017-05" db="EMBL/GenBank/DDBJ databases">
        <authorList>
            <person name="Song R."/>
            <person name="Chenine A.L."/>
            <person name="Ruprecht R.M."/>
        </authorList>
    </citation>
    <scope>NUCLEOTIDE SEQUENCE [LARGE SCALE GENOMIC DNA]</scope>
    <source>
        <strain evidence="3 4">CECT 8489</strain>
    </source>
</reference>
<dbReference type="AlphaFoldDB" id="A0A238IWJ3"/>
<dbReference type="RefSeq" id="WP_093972357.1">
    <property type="nucleotide sequence ID" value="NZ_FXXQ01000001.1"/>
</dbReference>
<feature type="chain" id="PRO_5012647121" description="DUF6782 domain-containing protein" evidence="1">
    <location>
        <begin position="20"/>
        <end position="256"/>
    </location>
</feature>
<feature type="signal peptide" evidence="1">
    <location>
        <begin position="1"/>
        <end position="19"/>
    </location>
</feature>
<dbReference type="Pfam" id="PF20573">
    <property type="entry name" value="DUF6782"/>
    <property type="match status" value="1"/>
</dbReference>
<accession>A0A238IWJ3</accession>
<feature type="domain" description="DUF6782" evidence="2">
    <location>
        <begin position="19"/>
        <end position="247"/>
    </location>
</feature>
<protein>
    <recommendedName>
        <fullName evidence="2">DUF6782 domain-containing protein</fullName>
    </recommendedName>
</protein>
<evidence type="ECO:0000259" key="2">
    <source>
        <dbReference type="Pfam" id="PF20573"/>
    </source>
</evidence>
<gene>
    <name evidence="3" type="ORF">BOA8489_00497</name>
</gene>
<keyword evidence="1" id="KW-0732">Signal</keyword>